<dbReference type="InterPro" id="IPR022385">
    <property type="entry name" value="Rhs_assc_core"/>
</dbReference>
<gene>
    <name evidence="2" type="ORF">EW142_01420</name>
</gene>
<dbReference type="Proteomes" id="UP000291981">
    <property type="component" value="Unassembled WGS sequence"/>
</dbReference>
<dbReference type="PANTHER" id="PTHR32305:SF15">
    <property type="entry name" value="PROTEIN RHSA-RELATED"/>
    <property type="match status" value="1"/>
</dbReference>
<dbReference type="RefSeq" id="WP_130608614.1">
    <property type="nucleotide sequence ID" value="NZ_SGIU01000001.1"/>
</dbReference>
<dbReference type="EMBL" id="SGIU01000001">
    <property type="protein sequence ID" value="TAI48492.1"/>
    <property type="molecule type" value="Genomic_DNA"/>
</dbReference>
<reference evidence="2 3" key="1">
    <citation type="submission" date="2019-02" db="EMBL/GenBank/DDBJ databases">
        <title>Draft genome sequence of Muricauda sp. 176CP4-71.</title>
        <authorList>
            <person name="Park J.-S."/>
        </authorList>
    </citation>
    <scope>NUCLEOTIDE SEQUENCE [LARGE SCALE GENOMIC DNA]</scope>
    <source>
        <strain evidence="2 3">176CP4-71</strain>
    </source>
</reference>
<evidence type="ECO:0008006" key="4">
    <source>
        <dbReference type="Google" id="ProtNLM"/>
    </source>
</evidence>
<keyword evidence="3" id="KW-1185">Reference proteome</keyword>
<feature type="region of interest" description="Disordered" evidence="1">
    <location>
        <begin position="315"/>
        <end position="341"/>
    </location>
</feature>
<name>A0A4Q8QDF1_9FLAO</name>
<dbReference type="AlphaFoldDB" id="A0A4Q8QDF1"/>
<dbReference type="OrthoDB" id="2972467at2"/>
<evidence type="ECO:0000256" key="1">
    <source>
        <dbReference type="SAM" id="MobiDB-lite"/>
    </source>
</evidence>
<evidence type="ECO:0000313" key="3">
    <source>
        <dbReference type="Proteomes" id="UP000291981"/>
    </source>
</evidence>
<dbReference type="NCBIfam" id="TIGR03696">
    <property type="entry name" value="Rhs_assc_core"/>
    <property type="match status" value="1"/>
</dbReference>
<comment type="caution">
    <text evidence="2">The sequence shown here is derived from an EMBL/GenBank/DDBJ whole genome shotgun (WGS) entry which is preliminary data.</text>
</comment>
<dbReference type="PANTHER" id="PTHR32305">
    <property type="match status" value="1"/>
</dbReference>
<organism evidence="2 3">
    <name type="scientific">Flagellimonas allohymeniacidonis</name>
    <dbReference type="NCBI Taxonomy" id="2517819"/>
    <lineage>
        <taxon>Bacteria</taxon>
        <taxon>Pseudomonadati</taxon>
        <taxon>Bacteroidota</taxon>
        <taxon>Flavobacteriia</taxon>
        <taxon>Flavobacteriales</taxon>
        <taxon>Flavobacteriaceae</taxon>
        <taxon>Flagellimonas</taxon>
    </lineage>
</organism>
<evidence type="ECO:0000313" key="2">
    <source>
        <dbReference type="EMBL" id="TAI48492.1"/>
    </source>
</evidence>
<protein>
    <recommendedName>
        <fullName evidence="4">RHS repeat-associated core domain-containing protein</fullName>
    </recommendedName>
</protein>
<sequence>MSWFFGFQYIYDATGVKLKKTVGSSVTEYAGNYVYQGGTLQFFNQPEGYVTPKSGGGYDYVYQYKDHLGNVRLSYMDNGSTTEIVEESNYYPFGLKHKGYNSAISANGNSVAQKWKFGGKELDESLGLETYDFGARNYDPALGRWFVVDPKADDIMQVDLTPYNYSWNNPTNINDPDGECPWCWGAVIGFAVEYGSQVAENLIAGKDLGDALTDVDGGKILIATATGAATGGLSSIKVVGAAAKIYKGVAVSSTAAGGNILKQGVVDENKTVDPFEMATDAVLENVELPKVKLPEVSDETIKTAERNLDRVERVAGDNPRPSRAEAVKESKKEVKDLKNKQETVKKTNEVGNAAKDAAVKEVAKKGLEKLSKDFQFNNKM</sequence>
<proteinExistence type="predicted"/>
<dbReference type="Gene3D" id="2.180.10.10">
    <property type="entry name" value="RHS repeat-associated core"/>
    <property type="match status" value="1"/>
</dbReference>
<accession>A0A4Q8QDF1</accession>
<dbReference type="InterPro" id="IPR050708">
    <property type="entry name" value="T6SS_VgrG/RHS"/>
</dbReference>